<dbReference type="RefSeq" id="WP_101850967.1">
    <property type="nucleotide sequence ID" value="NZ_LOMZ01000001.1"/>
</dbReference>
<dbReference type="AlphaFoldDB" id="A0A2N4SYZ6"/>
<evidence type="ECO:0000313" key="3">
    <source>
        <dbReference type="Proteomes" id="UP000234632"/>
    </source>
</evidence>
<dbReference type="PROSITE" id="PS51257">
    <property type="entry name" value="PROKAR_LIPOPROTEIN"/>
    <property type="match status" value="1"/>
</dbReference>
<keyword evidence="1" id="KW-0472">Membrane</keyword>
<comment type="caution">
    <text evidence="2">The sequence shown here is derived from an EMBL/GenBank/DDBJ whole genome shotgun (WGS) entry which is preliminary data.</text>
</comment>
<evidence type="ECO:0000313" key="2">
    <source>
        <dbReference type="EMBL" id="PLC11203.1"/>
    </source>
</evidence>
<gene>
    <name evidence="2" type="ORF">AUQ48_01735</name>
</gene>
<protein>
    <submittedName>
        <fullName evidence="2">Uncharacterized protein</fullName>
    </submittedName>
</protein>
<dbReference type="Proteomes" id="UP000234632">
    <property type="component" value="Unassembled WGS sequence"/>
</dbReference>
<organism evidence="2 3">
    <name type="scientific">Kocuria flava</name>
    <dbReference type="NCBI Taxonomy" id="446860"/>
    <lineage>
        <taxon>Bacteria</taxon>
        <taxon>Bacillati</taxon>
        <taxon>Actinomycetota</taxon>
        <taxon>Actinomycetes</taxon>
        <taxon>Micrococcales</taxon>
        <taxon>Micrococcaceae</taxon>
        <taxon>Kocuria</taxon>
    </lineage>
</organism>
<reference evidence="2 3" key="1">
    <citation type="submission" date="2015-12" db="EMBL/GenBank/DDBJ databases">
        <authorList>
            <person name="Shamseldin A."/>
            <person name="Moawad H."/>
            <person name="Abd El-Rahim W.M."/>
            <person name="Sadowsky M.J."/>
        </authorList>
    </citation>
    <scope>NUCLEOTIDE SEQUENCE [LARGE SCALE GENOMIC DNA]</scope>
    <source>
        <strain evidence="2 3">S43</strain>
    </source>
</reference>
<evidence type="ECO:0000256" key="1">
    <source>
        <dbReference type="SAM" id="Phobius"/>
    </source>
</evidence>
<sequence length="124" mass="12432">MGDAVRTAAPAWIGAAAGCWTANAALGAGVALGLVHTGRFRWVHHALYTTTTTATAAATAACARSASPRARRAALVLAPALVPLAVLPRAGTPAQGHPRRHALLALCAAPCYVAALAAARPARP</sequence>
<feature type="transmembrane region" description="Helical" evidence="1">
    <location>
        <begin position="73"/>
        <end position="90"/>
    </location>
</feature>
<dbReference type="EMBL" id="LOMZ01000001">
    <property type="protein sequence ID" value="PLC11203.1"/>
    <property type="molecule type" value="Genomic_DNA"/>
</dbReference>
<feature type="transmembrane region" description="Helical" evidence="1">
    <location>
        <begin position="102"/>
        <end position="119"/>
    </location>
</feature>
<keyword evidence="1" id="KW-1133">Transmembrane helix</keyword>
<feature type="transmembrane region" description="Helical" evidence="1">
    <location>
        <begin position="12"/>
        <end position="35"/>
    </location>
</feature>
<proteinExistence type="predicted"/>
<keyword evidence="1" id="KW-0812">Transmembrane</keyword>
<accession>A0A2N4SYZ6</accession>
<name>A0A2N4SYZ6_9MICC</name>